<name>A0AAV3RAV1_LITER</name>
<dbReference type="InterPro" id="IPR050951">
    <property type="entry name" value="Retrovirus_Pol_polyprotein"/>
</dbReference>
<reference evidence="2 3" key="1">
    <citation type="submission" date="2024-01" db="EMBL/GenBank/DDBJ databases">
        <title>The complete chloroplast genome sequence of Lithospermum erythrorhizon: insights into the phylogenetic relationship among Boraginaceae species and the maternal lineages of purple gromwells.</title>
        <authorList>
            <person name="Okada T."/>
            <person name="Watanabe K."/>
        </authorList>
    </citation>
    <scope>NUCLEOTIDE SEQUENCE [LARGE SCALE GENOMIC DNA]</scope>
</reference>
<gene>
    <name evidence="2" type="ORF">LIER_26705</name>
</gene>
<comment type="caution">
    <text evidence="2">The sequence shown here is derived from an EMBL/GenBank/DDBJ whole genome shotgun (WGS) entry which is preliminary data.</text>
</comment>
<proteinExistence type="predicted"/>
<keyword evidence="3" id="KW-1185">Reference proteome</keyword>
<dbReference type="AlphaFoldDB" id="A0AAV3RAV1"/>
<dbReference type="PANTHER" id="PTHR37984">
    <property type="entry name" value="PROTEIN CBG26694"/>
    <property type="match status" value="1"/>
</dbReference>
<organism evidence="2 3">
    <name type="scientific">Lithospermum erythrorhizon</name>
    <name type="common">Purple gromwell</name>
    <name type="synonym">Lithospermum officinale var. erythrorhizon</name>
    <dbReference type="NCBI Taxonomy" id="34254"/>
    <lineage>
        <taxon>Eukaryota</taxon>
        <taxon>Viridiplantae</taxon>
        <taxon>Streptophyta</taxon>
        <taxon>Embryophyta</taxon>
        <taxon>Tracheophyta</taxon>
        <taxon>Spermatophyta</taxon>
        <taxon>Magnoliopsida</taxon>
        <taxon>eudicotyledons</taxon>
        <taxon>Gunneridae</taxon>
        <taxon>Pentapetalae</taxon>
        <taxon>asterids</taxon>
        <taxon>lamiids</taxon>
        <taxon>Boraginales</taxon>
        <taxon>Boraginaceae</taxon>
        <taxon>Boraginoideae</taxon>
        <taxon>Lithospermeae</taxon>
        <taxon>Lithospermum</taxon>
    </lineage>
</organism>
<dbReference type="Gene3D" id="1.10.340.70">
    <property type="match status" value="1"/>
</dbReference>
<dbReference type="Pfam" id="PF17921">
    <property type="entry name" value="Integrase_H2C2"/>
    <property type="match status" value="1"/>
</dbReference>
<sequence length="196" mass="22865">MEEEKDWRNLIARFLLTGGLLNDGVEARKIRSRSYKFQMIQGELYKRSHLGPLLLCVAKRNIGQVLYEVHEGEVCGHHMGGQSLALNITRAGYFWPTLMNEATKYVKRCDSCQKMQWVPRQPVTEVTLVLCPVPFVMWGINLVGQFLKPPVKYKDMIVVVDYFNKWVEAVPMRNMRAKDVEEHYHPLFNSKDNCFR</sequence>
<dbReference type="PANTHER" id="PTHR37984:SF5">
    <property type="entry name" value="PROTEIN NYNRIN-LIKE"/>
    <property type="match status" value="1"/>
</dbReference>
<dbReference type="InterPro" id="IPR041588">
    <property type="entry name" value="Integrase_H2C2"/>
</dbReference>
<evidence type="ECO:0000313" key="3">
    <source>
        <dbReference type="Proteomes" id="UP001454036"/>
    </source>
</evidence>
<dbReference type="Proteomes" id="UP001454036">
    <property type="component" value="Unassembled WGS sequence"/>
</dbReference>
<dbReference type="EMBL" id="BAABME010008398">
    <property type="protein sequence ID" value="GAA0172995.1"/>
    <property type="molecule type" value="Genomic_DNA"/>
</dbReference>
<dbReference type="InterPro" id="IPR012337">
    <property type="entry name" value="RNaseH-like_sf"/>
</dbReference>
<evidence type="ECO:0000313" key="2">
    <source>
        <dbReference type="EMBL" id="GAA0172995.1"/>
    </source>
</evidence>
<protein>
    <recommendedName>
        <fullName evidence="1">Integrase zinc-binding domain-containing protein</fullName>
    </recommendedName>
</protein>
<feature type="domain" description="Integrase zinc-binding" evidence="1">
    <location>
        <begin position="60"/>
        <end position="115"/>
    </location>
</feature>
<accession>A0AAV3RAV1</accession>
<evidence type="ECO:0000259" key="1">
    <source>
        <dbReference type="Pfam" id="PF17921"/>
    </source>
</evidence>
<dbReference type="SUPFAM" id="SSF53098">
    <property type="entry name" value="Ribonuclease H-like"/>
    <property type="match status" value="1"/>
</dbReference>